<reference evidence="1 2" key="1">
    <citation type="journal article" date="2019" name="Sci. Rep.">
        <title>A high-quality genome of Eragrostis curvula grass provides insights into Poaceae evolution and supports new strategies to enhance forage quality.</title>
        <authorList>
            <person name="Carballo J."/>
            <person name="Santos B.A.C.M."/>
            <person name="Zappacosta D."/>
            <person name="Garbus I."/>
            <person name="Selva J.P."/>
            <person name="Gallo C.A."/>
            <person name="Diaz A."/>
            <person name="Albertini E."/>
            <person name="Caccamo M."/>
            <person name="Echenique V."/>
        </authorList>
    </citation>
    <scope>NUCLEOTIDE SEQUENCE [LARGE SCALE GENOMIC DNA]</scope>
    <source>
        <strain evidence="2">cv. Victoria</strain>
        <tissue evidence="1">Leaf</tissue>
    </source>
</reference>
<dbReference type="PANTHER" id="PTHR47074:SF73">
    <property type="entry name" value="OS04G0448401 PROTEIN"/>
    <property type="match status" value="1"/>
</dbReference>
<dbReference type="Proteomes" id="UP000324897">
    <property type="component" value="Chromosome 1"/>
</dbReference>
<protein>
    <recommendedName>
        <fullName evidence="3">RNase H type-1 domain-containing protein</fullName>
    </recommendedName>
</protein>
<gene>
    <name evidence="1" type="ORF">EJB05_22650</name>
</gene>
<evidence type="ECO:0008006" key="3">
    <source>
        <dbReference type="Google" id="ProtNLM"/>
    </source>
</evidence>
<dbReference type="Gramene" id="TVU30989">
    <property type="protein sequence ID" value="TVU30989"/>
    <property type="gene ID" value="EJB05_22650"/>
</dbReference>
<dbReference type="EMBL" id="RWGY01000011">
    <property type="protein sequence ID" value="TVU30989.1"/>
    <property type="molecule type" value="Genomic_DNA"/>
</dbReference>
<dbReference type="InterPro" id="IPR052929">
    <property type="entry name" value="RNase_H-like_EbsB-rel"/>
</dbReference>
<dbReference type="OrthoDB" id="1297712at2759"/>
<organism evidence="1 2">
    <name type="scientific">Eragrostis curvula</name>
    <name type="common">weeping love grass</name>
    <dbReference type="NCBI Taxonomy" id="38414"/>
    <lineage>
        <taxon>Eukaryota</taxon>
        <taxon>Viridiplantae</taxon>
        <taxon>Streptophyta</taxon>
        <taxon>Embryophyta</taxon>
        <taxon>Tracheophyta</taxon>
        <taxon>Spermatophyta</taxon>
        <taxon>Magnoliopsida</taxon>
        <taxon>Liliopsida</taxon>
        <taxon>Poales</taxon>
        <taxon>Poaceae</taxon>
        <taxon>PACMAD clade</taxon>
        <taxon>Chloridoideae</taxon>
        <taxon>Eragrostideae</taxon>
        <taxon>Eragrostidinae</taxon>
        <taxon>Eragrostis</taxon>
    </lineage>
</organism>
<proteinExistence type="predicted"/>
<dbReference type="PANTHER" id="PTHR47074">
    <property type="entry name" value="BNAC02G40300D PROTEIN"/>
    <property type="match status" value="1"/>
</dbReference>
<evidence type="ECO:0000313" key="1">
    <source>
        <dbReference type="EMBL" id="TVU30989.1"/>
    </source>
</evidence>
<sequence length="145" mass="16003">MCKPAQKIRQVGQENIPQWIPPPRGFIKVNVDVALSKNTSLAALAAVAHDDGGNFLDASVVVMEGLTDPEIVEALACREALGSYGRIMREIKGRKRDFTSVEFVHEKRSSNVDTHVLARSSRYSSIGKHMWFLTPTHGVCNSHTC</sequence>
<name>A0A5J9V4F5_9POAL</name>
<feature type="non-terminal residue" evidence="1">
    <location>
        <position position="1"/>
    </location>
</feature>
<accession>A0A5J9V4F5</accession>
<comment type="caution">
    <text evidence="1">The sequence shown here is derived from an EMBL/GenBank/DDBJ whole genome shotgun (WGS) entry which is preliminary data.</text>
</comment>
<dbReference type="AlphaFoldDB" id="A0A5J9V4F5"/>
<keyword evidence="2" id="KW-1185">Reference proteome</keyword>
<evidence type="ECO:0000313" key="2">
    <source>
        <dbReference type="Proteomes" id="UP000324897"/>
    </source>
</evidence>